<keyword evidence="3" id="KW-1185">Reference proteome</keyword>
<dbReference type="Proteomes" id="UP001235030">
    <property type="component" value="Chromosome"/>
</dbReference>
<dbReference type="SUPFAM" id="SSF55729">
    <property type="entry name" value="Acyl-CoA N-acyltransferases (Nat)"/>
    <property type="match status" value="1"/>
</dbReference>
<evidence type="ECO:0000313" key="3">
    <source>
        <dbReference type="Proteomes" id="UP001235030"/>
    </source>
</evidence>
<evidence type="ECO:0000259" key="1">
    <source>
        <dbReference type="PROSITE" id="PS51186"/>
    </source>
</evidence>
<dbReference type="RefSeq" id="WP_228105079.1">
    <property type="nucleotide sequence ID" value="NZ_CP101637.1"/>
</dbReference>
<dbReference type="InterPro" id="IPR016181">
    <property type="entry name" value="Acyl_CoA_acyltransferase"/>
</dbReference>
<dbReference type="PROSITE" id="PS51186">
    <property type="entry name" value="GNAT"/>
    <property type="match status" value="1"/>
</dbReference>
<feature type="domain" description="N-acetyltransferase" evidence="1">
    <location>
        <begin position="16"/>
        <end position="165"/>
    </location>
</feature>
<dbReference type="Pfam" id="PF00583">
    <property type="entry name" value="Acetyltransf_1"/>
    <property type="match status" value="1"/>
</dbReference>
<protein>
    <recommendedName>
        <fullName evidence="1">N-acetyltransferase domain-containing protein</fullName>
    </recommendedName>
</protein>
<dbReference type="PANTHER" id="PTHR43305:SF1">
    <property type="entry name" value="FAMILY N-ACETYLTRANSFERASE, PUTATIVE (AFU_ORTHOLOGUE AFUA_2G01380)-RELATED"/>
    <property type="match status" value="1"/>
</dbReference>
<dbReference type="EMBL" id="CP101637">
    <property type="protein sequence ID" value="WMT83195.1"/>
    <property type="molecule type" value="Genomic_DNA"/>
</dbReference>
<dbReference type="InterPro" id="IPR000182">
    <property type="entry name" value="GNAT_dom"/>
</dbReference>
<dbReference type="InterPro" id="IPR052777">
    <property type="entry name" value="Acetyltransferase_Enz"/>
</dbReference>
<dbReference type="CDD" id="cd04301">
    <property type="entry name" value="NAT_SF"/>
    <property type="match status" value="1"/>
</dbReference>
<evidence type="ECO:0000313" key="2">
    <source>
        <dbReference type="EMBL" id="WMT83195.1"/>
    </source>
</evidence>
<dbReference type="Gene3D" id="3.40.630.30">
    <property type="match status" value="1"/>
</dbReference>
<name>A0ABY9Q5B5_9FIRM</name>
<dbReference type="PANTHER" id="PTHR43305">
    <property type="entry name" value="FAMILY N-ACETYLTRANSFERASE, PUTATIVE (AFU_ORTHOLOGUE AFUA_2G01380)-RELATED"/>
    <property type="match status" value="1"/>
</dbReference>
<sequence>MKKQEIQIKLAYDEIDSIKELFTEYRNMLVETYKDVEGVCSCFVSFQEELDTLKDKYALPKGRLYIAKYDGKIAGCVGLRPLDNYCCEVKRLYVRNEFRSLDIGKLLMEYIIKAGKELDYDLIVLDTFSYLERAVDLYYKLGFREIKEYYNSPIKDVIYLGLDLNNKAK</sequence>
<accession>A0ABY9Q5B5</accession>
<organism evidence="2 3">
    <name type="scientific">Terrisporobacter mayombei</name>
    <dbReference type="NCBI Taxonomy" id="1541"/>
    <lineage>
        <taxon>Bacteria</taxon>
        <taxon>Bacillati</taxon>
        <taxon>Bacillota</taxon>
        <taxon>Clostridia</taxon>
        <taxon>Peptostreptococcales</taxon>
        <taxon>Peptostreptococcaceae</taxon>
        <taxon>Terrisporobacter</taxon>
    </lineage>
</organism>
<proteinExistence type="predicted"/>
<gene>
    <name evidence="2" type="ORF">TEMA_36960</name>
</gene>
<reference evidence="2 3" key="1">
    <citation type="submission" date="2022-07" db="EMBL/GenBank/DDBJ databases">
        <title>Genome sequence of Terrisporobacter mayombei DSM6539.</title>
        <authorList>
            <person name="Boeer T."/>
            <person name="Bengelsdorf F.R."/>
            <person name="Daniel R."/>
            <person name="Poehlein A."/>
        </authorList>
    </citation>
    <scope>NUCLEOTIDE SEQUENCE [LARGE SCALE GENOMIC DNA]</scope>
    <source>
        <strain evidence="2 3">DSM 6539</strain>
    </source>
</reference>